<dbReference type="AlphaFoldDB" id="A0AAW1RNC6"/>
<gene>
    <name evidence="2" type="ORF">WJX81_005779</name>
</gene>
<dbReference type="SUPFAM" id="SSF50249">
    <property type="entry name" value="Nucleic acid-binding proteins"/>
    <property type="match status" value="1"/>
</dbReference>
<evidence type="ECO:0000313" key="3">
    <source>
        <dbReference type="Proteomes" id="UP001445335"/>
    </source>
</evidence>
<proteinExistence type="predicted"/>
<dbReference type="Proteomes" id="UP001445335">
    <property type="component" value="Unassembled WGS sequence"/>
</dbReference>
<organism evidence="2 3">
    <name type="scientific">Elliptochloris bilobata</name>
    <dbReference type="NCBI Taxonomy" id="381761"/>
    <lineage>
        <taxon>Eukaryota</taxon>
        <taxon>Viridiplantae</taxon>
        <taxon>Chlorophyta</taxon>
        <taxon>core chlorophytes</taxon>
        <taxon>Trebouxiophyceae</taxon>
        <taxon>Trebouxiophyceae incertae sedis</taxon>
        <taxon>Elliptochloris clade</taxon>
        <taxon>Elliptochloris</taxon>
    </lineage>
</organism>
<keyword evidence="3" id="KW-1185">Reference proteome</keyword>
<feature type="domain" description="Single-stranded DNA binding protein Ssb-like OB fold" evidence="1">
    <location>
        <begin position="21"/>
        <end position="109"/>
    </location>
</feature>
<reference evidence="2 3" key="1">
    <citation type="journal article" date="2024" name="Nat. Commun.">
        <title>Phylogenomics reveals the evolutionary origins of lichenization in chlorophyte algae.</title>
        <authorList>
            <person name="Puginier C."/>
            <person name="Libourel C."/>
            <person name="Otte J."/>
            <person name="Skaloud P."/>
            <person name="Haon M."/>
            <person name="Grisel S."/>
            <person name="Petersen M."/>
            <person name="Berrin J.G."/>
            <person name="Delaux P.M."/>
            <person name="Dal Grande F."/>
            <person name="Keller J."/>
        </authorList>
    </citation>
    <scope>NUCLEOTIDE SEQUENCE [LARGE SCALE GENOMIC DNA]</scope>
    <source>
        <strain evidence="2 3">SAG 245.80</strain>
    </source>
</reference>
<evidence type="ECO:0000259" key="1">
    <source>
        <dbReference type="Pfam" id="PF21473"/>
    </source>
</evidence>
<sequence length="156" mass="16585">MESTSGNDEAQGTSFTTVAQLRPDTLHHNLQVKVVEVRPVHNRGGRSSGSARMSECVVGDESGTVVLTATGEQVAMAQVGRYVILRDAKVDMFKGSLRLKVDKWGTVEVANDLGFQPNVDFNMSLVEYELVSISAITANQAPAAPAEMAAPPIVAA</sequence>
<dbReference type="Pfam" id="PF21473">
    <property type="entry name" value="OB_Ssb-like"/>
    <property type="match status" value="1"/>
</dbReference>
<protein>
    <recommendedName>
        <fullName evidence="1">Single-stranded DNA binding protein Ssb-like OB fold domain-containing protein</fullName>
    </recommendedName>
</protein>
<dbReference type="EMBL" id="JALJOU010000029">
    <property type="protein sequence ID" value="KAK9835208.1"/>
    <property type="molecule type" value="Genomic_DNA"/>
</dbReference>
<dbReference type="PANTHER" id="PTHR31472">
    <property type="entry name" value="OS05G0244600 PROTEIN"/>
    <property type="match status" value="1"/>
</dbReference>
<dbReference type="PANTHER" id="PTHR31472:SF5">
    <property type="entry name" value="OS05G0244600 PROTEIN"/>
    <property type="match status" value="1"/>
</dbReference>
<dbReference type="CDD" id="cd04491">
    <property type="entry name" value="SoSSB_OBF"/>
    <property type="match status" value="1"/>
</dbReference>
<dbReference type="InterPro" id="IPR048970">
    <property type="entry name" value="OB_Ssb-like"/>
</dbReference>
<comment type="caution">
    <text evidence="2">The sequence shown here is derived from an EMBL/GenBank/DDBJ whole genome shotgun (WGS) entry which is preliminary data.</text>
</comment>
<name>A0AAW1RNC6_9CHLO</name>
<accession>A0AAW1RNC6</accession>
<dbReference type="Gene3D" id="2.40.50.140">
    <property type="entry name" value="Nucleic acid-binding proteins"/>
    <property type="match status" value="1"/>
</dbReference>
<dbReference type="InterPro" id="IPR012340">
    <property type="entry name" value="NA-bd_OB-fold"/>
</dbReference>
<evidence type="ECO:0000313" key="2">
    <source>
        <dbReference type="EMBL" id="KAK9835208.1"/>
    </source>
</evidence>